<name>A0ABV3XHV7_9ACTN</name>
<keyword evidence="1" id="KW-0812">Transmembrane</keyword>
<sequence length="225" mass="22573">MSSPWSDPAAQTGPVDYAGPPVTAPAPYAATAYPYAAAGYTPPAYGWPGHGIPAWGPPAPPRPRRPGQVVAAAVLAFVQAGLVAVASAYVLLLASTFGFLATVPGASDDAGASALVTEATVLTVVQLLSAIALVVGGVMVLNRRSRASWLTLVAASGGQLALALYWLVRLSTLSGFVDDTTGSDPSGVLVVGVLFFAAAPAVGLGLLLVGAVRRWATGTAPDPGR</sequence>
<evidence type="ECO:0000313" key="2">
    <source>
        <dbReference type="EMBL" id="MEX5720154.1"/>
    </source>
</evidence>
<feature type="transmembrane region" description="Helical" evidence="1">
    <location>
        <begin position="121"/>
        <end position="142"/>
    </location>
</feature>
<feature type="transmembrane region" description="Helical" evidence="1">
    <location>
        <begin position="149"/>
        <end position="168"/>
    </location>
</feature>
<keyword evidence="1" id="KW-0472">Membrane</keyword>
<feature type="transmembrane region" description="Helical" evidence="1">
    <location>
        <begin position="69"/>
        <end position="101"/>
    </location>
</feature>
<dbReference type="RefSeq" id="WP_369208705.1">
    <property type="nucleotide sequence ID" value="NZ_JBFNXQ010000061.1"/>
</dbReference>
<reference evidence="2 3" key="1">
    <citation type="submission" date="2024-06" db="EMBL/GenBank/DDBJ databases">
        <title>Draft genome sequence of Geodermatophilus badlandi, a novel member of the Geodermatophilaceae isolated from badland sedimentary rocks in the Red desert, Wyoming, USA.</title>
        <authorList>
            <person name="Ben Tekaya S."/>
            <person name="Nouioui I."/>
            <person name="Flores G.M."/>
            <person name="Shaal M.N."/>
            <person name="Bredoire F."/>
            <person name="Basile F."/>
            <person name="Van Diepen L."/>
            <person name="Ward N.L."/>
        </authorList>
    </citation>
    <scope>NUCLEOTIDE SEQUENCE [LARGE SCALE GENOMIC DNA]</scope>
    <source>
        <strain evidence="2 3">WL48A</strain>
    </source>
</reference>
<dbReference type="Proteomes" id="UP001560045">
    <property type="component" value="Unassembled WGS sequence"/>
</dbReference>
<comment type="caution">
    <text evidence="2">The sequence shown here is derived from an EMBL/GenBank/DDBJ whole genome shotgun (WGS) entry which is preliminary data.</text>
</comment>
<protein>
    <submittedName>
        <fullName evidence="2">Uncharacterized protein</fullName>
    </submittedName>
</protein>
<evidence type="ECO:0000256" key="1">
    <source>
        <dbReference type="SAM" id="Phobius"/>
    </source>
</evidence>
<evidence type="ECO:0000313" key="3">
    <source>
        <dbReference type="Proteomes" id="UP001560045"/>
    </source>
</evidence>
<proteinExistence type="predicted"/>
<accession>A0ABV3XHV7</accession>
<dbReference type="EMBL" id="JBFNXQ010000061">
    <property type="protein sequence ID" value="MEX5720154.1"/>
    <property type="molecule type" value="Genomic_DNA"/>
</dbReference>
<feature type="transmembrane region" description="Helical" evidence="1">
    <location>
        <begin position="188"/>
        <end position="209"/>
    </location>
</feature>
<keyword evidence="3" id="KW-1185">Reference proteome</keyword>
<gene>
    <name evidence="2" type="ORF">ABQ292_17470</name>
</gene>
<organism evidence="2 3">
    <name type="scientific">Geodermatophilus maliterrae</name>
    <dbReference type="NCBI Taxonomy" id="3162531"/>
    <lineage>
        <taxon>Bacteria</taxon>
        <taxon>Bacillati</taxon>
        <taxon>Actinomycetota</taxon>
        <taxon>Actinomycetes</taxon>
        <taxon>Geodermatophilales</taxon>
        <taxon>Geodermatophilaceae</taxon>
        <taxon>Geodermatophilus</taxon>
    </lineage>
</organism>
<keyword evidence="1" id="KW-1133">Transmembrane helix</keyword>